<comment type="similarity">
    <text evidence="2">Belongs to the OmpP1/FadL family.</text>
</comment>
<evidence type="ECO:0000256" key="1">
    <source>
        <dbReference type="ARBA" id="ARBA00004571"/>
    </source>
</evidence>
<dbReference type="GO" id="GO:0009279">
    <property type="term" value="C:cell outer membrane"/>
    <property type="evidence" value="ECO:0007669"/>
    <property type="project" value="UniProtKB-SubCell"/>
</dbReference>
<dbReference type="STRING" id="254.SAMN05421682_108106"/>
<protein>
    <submittedName>
        <fullName evidence="8">Outer membrane protein NMB0088</fullName>
    </submittedName>
</protein>
<dbReference type="Gene3D" id="2.40.160.60">
    <property type="entry name" value="Outer membrane protein transport protein (OMPP1/FadL/TodX)"/>
    <property type="match status" value="1"/>
</dbReference>
<evidence type="ECO:0000256" key="5">
    <source>
        <dbReference type="ARBA" id="ARBA00022729"/>
    </source>
</evidence>
<proteinExistence type="inferred from homology"/>
<sequence length="436" mass="47969">MKKILISTALLAGVLSYAGGFRVSLQGVKQLAMAHTSAHADDASVAFFNPAGMSFIPSKLSIVAGGFGASNKVTFQNLNTLQSTETDNPLGTPIYAAIAYKPIDKLSIGFSFSTPFGSTIQYPYDWEGREMVQKLELKSYYFQPMVSVKMADWLSFGASYIYARGSVNWDKAVTQFGGTVNINDEKASGHGYGFGFYFRPDPKFDLSIAYRSPVDMKAKKGTATFVAPAQTTVNTLLGLNAAGQDGFTATLPLVEEYTIGLTYRVTTKWLISADFNYHGWERYSKLTLDFANAPIGNQTDPTILVAPKNFRNSKTVRLGTQYAFTNMIYGRLGAYYDESPYSDDNFIPETPSFDSFVLTGGVGFKLNKFGVDVAGGYAMPQSRDVKNNYLGFYGQAKAKAFYFGLGLSYNAFLILNYEKNNNIYNSCFGTSFYSKL</sequence>
<keyword evidence="3" id="KW-1134">Transmembrane beta strand</keyword>
<evidence type="ECO:0000256" key="7">
    <source>
        <dbReference type="ARBA" id="ARBA00023237"/>
    </source>
</evidence>
<accession>A0A381FLP4</accession>
<evidence type="ECO:0000256" key="4">
    <source>
        <dbReference type="ARBA" id="ARBA00022692"/>
    </source>
</evidence>
<keyword evidence="7" id="KW-0998">Cell outer membrane</keyword>
<organism evidence="8 9">
    <name type="scientific">Chryseobacterium indoltheticum</name>
    <dbReference type="NCBI Taxonomy" id="254"/>
    <lineage>
        <taxon>Bacteria</taxon>
        <taxon>Pseudomonadati</taxon>
        <taxon>Bacteroidota</taxon>
        <taxon>Flavobacteriia</taxon>
        <taxon>Flavobacteriales</taxon>
        <taxon>Weeksellaceae</taxon>
        <taxon>Chryseobacterium group</taxon>
        <taxon>Chryseobacterium</taxon>
    </lineage>
</organism>
<dbReference type="Proteomes" id="UP000254282">
    <property type="component" value="Unassembled WGS sequence"/>
</dbReference>
<dbReference type="EMBL" id="UFVR01000004">
    <property type="protein sequence ID" value="SUX47122.1"/>
    <property type="molecule type" value="Genomic_DNA"/>
</dbReference>
<evidence type="ECO:0000256" key="2">
    <source>
        <dbReference type="ARBA" id="ARBA00008163"/>
    </source>
</evidence>
<evidence type="ECO:0000256" key="6">
    <source>
        <dbReference type="ARBA" id="ARBA00023136"/>
    </source>
</evidence>
<evidence type="ECO:0000313" key="8">
    <source>
        <dbReference type="EMBL" id="SUX47122.1"/>
    </source>
</evidence>
<dbReference type="AlphaFoldDB" id="A0A381FLP4"/>
<keyword evidence="6" id="KW-0472">Membrane</keyword>
<dbReference type="InterPro" id="IPR005017">
    <property type="entry name" value="OMPP1/FadL/TodX"/>
</dbReference>
<dbReference type="RefSeq" id="WP_115620638.1">
    <property type="nucleotide sequence ID" value="NZ_UFVR01000004.1"/>
</dbReference>
<keyword evidence="4" id="KW-0812">Transmembrane</keyword>
<name>A0A381FLP4_9FLAO</name>
<dbReference type="PANTHER" id="PTHR35093:SF8">
    <property type="entry name" value="OUTER MEMBRANE PROTEIN NMB0088-RELATED"/>
    <property type="match status" value="1"/>
</dbReference>
<gene>
    <name evidence="8" type="ORF">NCTC13532_02683</name>
</gene>
<evidence type="ECO:0000313" key="9">
    <source>
        <dbReference type="Proteomes" id="UP000254282"/>
    </source>
</evidence>
<comment type="subcellular location">
    <subcellularLocation>
        <location evidence="1">Cell outer membrane</location>
        <topology evidence="1">Multi-pass membrane protein</topology>
    </subcellularLocation>
</comment>
<evidence type="ECO:0000256" key="3">
    <source>
        <dbReference type="ARBA" id="ARBA00022452"/>
    </source>
</evidence>
<dbReference type="SUPFAM" id="SSF56935">
    <property type="entry name" value="Porins"/>
    <property type="match status" value="1"/>
</dbReference>
<dbReference type="PANTHER" id="PTHR35093">
    <property type="entry name" value="OUTER MEMBRANE PROTEIN NMB0088-RELATED"/>
    <property type="match status" value="1"/>
</dbReference>
<keyword evidence="5" id="KW-0732">Signal</keyword>
<reference evidence="8 9" key="1">
    <citation type="submission" date="2018-06" db="EMBL/GenBank/DDBJ databases">
        <authorList>
            <consortium name="Pathogen Informatics"/>
            <person name="Doyle S."/>
        </authorList>
    </citation>
    <scope>NUCLEOTIDE SEQUENCE [LARGE SCALE GENOMIC DNA]</scope>
    <source>
        <strain evidence="8 9">NCTC13532</strain>
    </source>
</reference>
<dbReference type="GO" id="GO:0015483">
    <property type="term" value="F:long-chain fatty acid transporting porin activity"/>
    <property type="evidence" value="ECO:0007669"/>
    <property type="project" value="TreeGrafter"/>
</dbReference>
<dbReference type="Pfam" id="PF03349">
    <property type="entry name" value="Toluene_X"/>
    <property type="match status" value="1"/>
</dbReference>